<evidence type="ECO:0000313" key="3">
    <source>
        <dbReference type="EMBL" id="SCL58133.1"/>
    </source>
</evidence>
<organism evidence="3 4">
    <name type="scientific">Micromonospora chersina</name>
    <dbReference type="NCBI Taxonomy" id="47854"/>
    <lineage>
        <taxon>Bacteria</taxon>
        <taxon>Bacillati</taxon>
        <taxon>Actinomycetota</taxon>
        <taxon>Actinomycetes</taxon>
        <taxon>Micromonosporales</taxon>
        <taxon>Micromonosporaceae</taxon>
        <taxon>Micromonospora</taxon>
    </lineage>
</organism>
<reference evidence="4" key="1">
    <citation type="submission" date="2016-06" db="EMBL/GenBank/DDBJ databases">
        <authorList>
            <person name="Varghese N."/>
            <person name="Submissions Spin"/>
        </authorList>
    </citation>
    <scope>NUCLEOTIDE SEQUENCE [LARGE SCALE GENOMIC DNA]</scope>
    <source>
        <strain evidence="4">DSM 44151</strain>
    </source>
</reference>
<dbReference type="AlphaFoldDB" id="A0A1C6UWA4"/>
<keyword evidence="3" id="KW-0808">Transferase</keyword>
<gene>
    <name evidence="3" type="ORF">GA0070603_2558</name>
</gene>
<dbReference type="GO" id="GO:0016740">
    <property type="term" value="F:transferase activity"/>
    <property type="evidence" value="ECO:0007669"/>
    <property type="project" value="UniProtKB-KW"/>
</dbReference>
<proteinExistence type="predicted"/>
<evidence type="ECO:0000259" key="2">
    <source>
        <dbReference type="Pfam" id="PF01636"/>
    </source>
</evidence>
<feature type="domain" description="Aminoglycoside phosphotransferase" evidence="2">
    <location>
        <begin position="93"/>
        <end position="193"/>
    </location>
</feature>
<name>A0A1C6UWA4_9ACTN</name>
<dbReference type="Gene3D" id="3.90.1200.10">
    <property type="match status" value="1"/>
</dbReference>
<dbReference type="Pfam" id="PF01636">
    <property type="entry name" value="APH"/>
    <property type="match status" value="1"/>
</dbReference>
<dbReference type="InterPro" id="IPR002575">
    <property type="entry name" value="Aminoglycoside_PTrfase"/>
</dbReference>
<sequence>MPDRTEPSPQLPCGDAEQPLAGGRLTAGVVRVGDTVRRPASPASEFVARLLAHLAGKGFDGCPRHLGRDQLGRDMLSFVPGHVPPRWQRFTDDQVCRAARLLRRLHDATRDLAPALGGEVICHHDPGPNNTVFRDGQPVAFIDFDFAAPGDPLEDVSYLAWSWCVSSRPDRGPVTEQARQVRALADAYGLGPAHRERLPAAIGDRLRRNEAFWRDVQDDPAASVPRARSAELVAWTRRELAYIEASREVFVAALSAPGRLPTDRCVCRGVRNGH</sequence>
<dbReference type="OrthoDB" id="236897at2"/>
<dbReference type="InterPro" id="IPR011009">
    <property type="entry name" value="Kinase-like_dom_sf"/>
</dbReference>
<dbReference type="EMBL" id="FMIB01000002">
    <property type="protein sequence ID" value="SCL58133.1"/>
    <property type="molecule type" value="Genomic_DNA"/>
</dbReference>
<evidence type="ECO:0000313" key="4">
    <source>
        <dbReference type="Proteomes" id="UP000198605"/>
    </source>
</evidence>
<keyword evidence="4" id="KW-1185">Reference proteome</keyword>
<protein>
    <submittedName>
        <fullName evidence="3">Phosphotransferase enzyme family protein</fullName>
    </submittedName>
</protein>
<feature type="region of interest" description="Disordered" evidence="1">
    <location>
        <begin position="1"/>
        <end position="20"/>
    </location>
</feature>
<evidence type="ECO:0000256" key="1">
    <source>
        <dbReference type="SAM" id="MobiDB-lite"/>
    </source>
</evidence>
<dbReference type="STRING" id="47854.GA0070603_2558"/>
<accession>A0A1C6UWA4</accession>
<dbReference type="Proteomes" id="UP000198605">
    <property type="component" value="Unassembled WGS sequence"/>
</dbReference>
<dbReference type="SUPFAM" id="SSF56112">
    <property type="entry name" value="Protein kinase-like (PK-like)"/>
    <property type="match status" value="1"/>
</dbReference>